<dbReference type="Proteomes" id="UP000054007">
    <property type="component" value="Unassembled WGS sequence"/>
</dbReference>
<evidence type="ECO:0000256" key="5">
    <source>
        <dbReference type="PIRSR" id="PIRSR606710-2"/>
    </source>
</evidence>
<gene>
    <name evidence="7" type="ORF">CYLTODRAFT_437481</name>
</gene>
<dbReference type="PANTHER" id="PTHR43817">
    <property type="entry name" value="GLYCOSYL HYDROLASE"/>
    <property type="match status" value="1"/>
</dbReference>
<name>A0A0D7B836_9AGAR</name>
<proteinExistence type="inferred from homology"/>
<dbReference type="CDD" id="cd18820">
    <property type="entry name" value="GH43_LbAraf43-like"/>
    <property type="match status" value="1"/>
</dbReference>
<dbReference type="InterPro" id="IPR023296">
    <property type="entry name" value="Glyco_hydro_beta-prop_sf"/>
</dbReference>
<dbReference type="SUPFAM" id="SSF75005">
    <property type="entry name" value="Arabinanase/levansucrase/invertase"/>
    <property type="match status" value="1"/>
</dbReference>
<dbReference type="Pfam" id="PF04616">
    <property type="entry name" value="Glyco_hydro_43"/>
    <property type="match status" value="1"/>
</dbReference>
<evidence type="ECO:0000256" key="2">
    <source>
        <dbReference type="ARBA" id="ARBA00022729"/>
    </source>
</evidence>
<evidence type="ECO:0000313" key="7">
    <source>
        <dbReference type="EMBL" id="KIY66329.1"/>
    </source>
</evidence>
<keyword evidence="2" id="KW-0732">Signal</keyword>
<evidence type="ECO:0000256" key="1">
    <source>
        <dbReference type="ARBA" id="ARBA00009865"/>
    </source>
</evidence>
<comment type="similarity">
    <text evidence="1 6">Belongs to the glycosyl hydrolase 43 family.</text>
</comment>
<dbReference type="GO" id="GO:0004553">
    <property type="term" value="F:hydrolase activity, hydrolyzing O-glycosyl compounds"/>
    <property type="evidence" value="ECO:0007669"/>
    <property type="project" value="InterPro"/>
</dbReference>
<sequence>MNSFSPSKYGADPCLRYLNGTYYLSATQNTDISIWAADTLEGLKTATRQVVFTDTTAGRDFDLWAPEFWYLDGRWYIYYAAAGNGDDGTHRLHVLAGGTDASDPTNGEYTYAASLIPSNFDEWAVDGSILELDGARYLIYSGKTEDEIWTQCTYAVELDSPTTLSGEAVQISCPTYDWEIAATPVQEGPNAITVGNTTYIVYSASHCSTDDYALGLLTLTAGADPLLATSWTKQPTPVFTKNVDAGVYGPGHHFMFEKEGEHLFAYHGKSEPGQGCGELRTTRVQPFSIEDGVPAFPVAVGVGVEVAEP</sequence>
<dbReference type="Gene3D" id="2.115.10.20">
    <property type="entry name" value="Glycosyl hydrolase domain, family 43"/>
    <property type="match status" value="1"/>
</dbReference>
<feature type="site" description="Important for catalytic activity, responsible for pKa modulation of the active site Glu and correct orientation of both the proton donor and substrate" evidence="5">
    <location>
        <position position="126"/>
    </location>
</feature>
<evidence type="ECO:0000256" key="6">
    <source>
        <dbReference type="RuleBase" id="RU361187"/>
    </source>
</evidence>
<dbReference type="GO" id="GO:0005975">
    <property type="term" value="P:carbohydrate metabolic process"/>
    <property type="evidence" value="ECO:0007669"/>
    <property type="project" value="InterPro"/>
</dbReference>
<dbReference type="AlphaFoldDB" id="A0A0D7B836"/>
<evidence type="ECO:0000256" key="3">
    <source>
        <dbReference type="ARBA" id="ARBA00022801"/>
    </source>
</evidence>
<keyword evidence="3 6" id="KW-0378">Hydrolase</keyword>
<organism evidence="7 8">
    <name type="scientific">Cylindrobasidium torrendii FP15055 ss-10</name>
    <dbReference type="NCBI Taxonomy" id="1314674"/>
    <lineage>
        <taxon>Eukaryota</taxon>
        <taxon>Fungi</taxon>
        <taxon>Dikarya</taxon>
        <taxon>Basidiomycota</taxon>
        <taxon>Agaricomycotina</taxon>
        <taxon>Agaricomycetes</taxon>
        <taxon>Agaricomycetidae</taxon>
        <taxon>Agaricales</taxon>
        <taxon>Marasmiineae</taxon>
        <taxon>Physalacriaceae</taxon>
        <taxon>Cylindrobasidium</taxon>
    </lineage>
</organism>
<keyword evidence="4 6" id="KW-0326">Glycosidase</keyword>
<evidence type="ECO:0000313" key="8">
    <source>
        <dbReference type="Proteomes" id="UP000054007"/>
    </source>
</evidence>
<dbReference type="InterPro" id="IPR006710">
    <property type="entry name" value="Glyco_hydro_43"/>
</dbReference>
<keyword evidence="8" id="KW-1185">Reference proteome</keyword>
<protein>
    <submittedName>
        <fullName evidence="7">Glycoside hydrolase family 43 protein</fullName>
    </submittedName>
</protein>
<dbReference type="EMBL" id="KN880558">
    <property type="protein sequence ID" value="KIY66329.1"/>
    <property type="molecule type" value="Genomic_DNA"/>
</dbReference>
<dbReference type="OrthoDB" id="272289at2759"/>
<accession>A0A0D7B836</accession>
<evidence type="ECO:0000256" key="4">
    <source>
        <dbReference type="ARBA" id="ARBA00023295"/>
    </source>
</evidence>
<dbReference type="PANTHER" id="PTHR43817:SF1">
    <property type="entry name" value="HYDROLASE, FAMILY 43, PUTATIVE (AFU_ORTHOLOGUE AFUA_3G01660)-RELATED"/>
    <property type="match status" value="1"/>
</dbReference>
<reference evidence="7 8" key="1">
    <citation type="journal article" date="2015" name="Fungal Genet. Biol.">
        <title>Evolution of novel wood decay mechanisms in Agaricales revealed by the genome sequences of Fistulina hepatica and Cylindrobasidium torrendii.</title>
        <authorList>
            <person name="Floudas D."/>
            <person name="Held B.W."/>
            <person name="Riley R."/>
            <person name="Nagy L.G."/>
            <person name="Koehler G."/>
            <person name="Ransdell A.S."/>
            <person name="Younus H."/>
            <person name="Chow J."/>
            <person name="Chiniquy J."/>
            <person name="Lipzen A."/>
            <person name="Tritt A."/>
            <person name="Sun H."/>
            <person name="Haridas S."/>
            <person name="LaButti K."/>
            <person name="Ohm R.A."/>
            <person name="Kues U."/>
            <person name="Blanchette R.A."/>
            <person name="Grigoriev I.V."/>
            <person name="Minto R.E."/>
            <person name="Hibbett D.S."/>
        </authorList>
    </citation>
    <scope>NUCLEOTIDE SEQUENCE [LARGE SCALE GENOMIC DNA]</scope>
    <source>
        <strain evidence="7 8">FP15055 ss-10</strain>
    </source>
</reference>